<feature type="binding site" evidence="10">
    <location>
        <position position="1124"/>
    </location>
    <ligand>
        <name>ATP</name>
        <dbReference type="ChEBI" id="CHEBI:30616"/>
    </ligand>
</feature>
<feature type="region of interest" description="Disordered" evidence="11">
    <location>
        <begin position="1"/>
        <end position="209"/>
    </location>
</feature>
<feature type="compositionally biased region" description="Basic and acidic residues" evidence="11">
    <location>
        <begin position="158"/>
        <end position="168"/>
    </location>
</feature>
<keyword evidence="5 10" id="KW-0547">Nucleotide-binding</keyword>
<keyword evidence="14" id="KW-1185">Reference proteome</keyword>
<dbReference type="EC" id="2.7.11.24" evidence="2"/>
<name>A0AAE8SS18_9PEZI</name>
<evidence type="ECO:0000256" key="7">
    <source>
        <dbReference type="ARBA" id="ARBA00022840"/>
    </source>
</evidence>
<dbReference type="Proteomes" id="UP001187682">
    <property type="component" value="Unassembled WGS sequence"/>
</dbReference>
<keyword evidence="6 13" id="KW-0418">Kinase</keyword>
<evidence type="ECO:0000256" key="2">
    <source>
        <dbReference type="ARBA" id="ARBA00012411"/>
    </source>
</evidence>
<evidence type="ECO:0000256" key="4">
    <source>
        <dbReference type="ARBA" id="ARBA00022679"/>
    </source>
</evidence>
<comment type="catalytic activity">
    <reaction evidence="8">
        <text>L-threonyl-[protein] + ATP = O-phospho-L-threonyl-[protein] + ADP + H(+)</text>
        <dbReference type="Rhea" id="RHEA:46608"/>
        <dbReference type="Rhea" id="RHEA-COMP:11060"/>
        <dbReference type="Rhea" id="RHEA-COMP:11605"/>
        <dbReference type="ChEBI" id="CHEBI:15378"/>
        <dbReference type="ChEBI" id="CHEBI:30013"/>
        <dbReference type="ChEBI" id="CHEBI:30616"/>
        <dbReference type="ChEBI" id="CHEBI:61977"/>
        <dbReference type="ChEBI" id="CHEBI:456216"/>
        <dbReference type="EC" id="2.7.11.24"/>
    </reaction>
    <physiologicalReaction direction="left-to-right" evidence="8">
        <dbReference type="Rhea" id="RHEA:46609"/>
    </physiologicalReaction>
</comment>
<evidence type="ECO:0000256" key="11">
    <source>
        <dbReference type="SAM" id="MobiDB-lite"/>
    </source>
</evidence>
<keyword evidence="3" id="KW-0723">Serine/threonine-protein kinase</keyword>
<keyword evidence="7 10" id="KW-0067">ATP-binding</keyword>
<dbReference type="GO" id="GO:0038066">
    <property type="term" value="P:p38MAPK cascade"/>
    <property type="evidence" value="ECO:0007669"/>
    <property type="project" value="TreeGrafter"/>
</dbReference>
<dbReference type="CDD" id="cd06626">
    <property type="entry name" value="STKc_MEKK4"/>
    <property type="match status" value="1"/>
</dbReference>
<dbReference type="InterPro" id="IPR050538">
    <property type="entry name" value="MAP_kinase_kinase_kinase"/>
</dbReference>
<feature type="region of interest" description="Disordered" evidence="11">
    <location>
        <begin position="1376"/>
        <end position="1443"/>
    </location>
</feature>
<dbReference type="PROSITE" id="PS00108">
    <property type="entry name" value="PROTEIN_KINASE_ST"/>
    <property type="match status" value="1"/>
</dbReference>
<evidence type="ECO:0000313" key="13">
    <source>
        <dbReference type="EMBL" id="SPN97785.1"/>
    </source>
</evidence>
<dbReference type="EMBL" id="ONZQ02000001">
    <property type="protein sequence ID" value="SPN97785.1"/>
    <property type="molecule type" value="Genomic_DNA"/>
</dbReference>
<dbReference type="SUPFAM" id="SSF56112">
    <property type="entry name" value="Protein kinase-like (PK-like)"/>
    <property type="match status" value="1"/>
</dbReference>
<organism evidence="13 14">
    <name type="scientific">Cephalotrichum gorgonifer</name>
    <dbReference type="NCBI Taxonomy" id="2041049"/>
    <lineage>
        <taxon>Eukaryota</taxon>
        <taxon>Fungi</taxon>
        <taxon>Dikarya</taxon>
        <taxon>Ascomycota</taxon>
        <taxon>Pezizomycotina</taxon>
        <taxon>Sordariomycetes</taxon>
        <taxon>Hypocreomycetidae</taxon>
        <taxon>Microascales</taxon>
        <taxon>Microascaceae</taxon>
        <taxon>Cephalotrichum</taxon>
    </lineage>
</organism>
<feature type="compositionally biased region" description="Acidic residues" evidence="11">
    <location>
        <begin position="1412"/>
        <end position="1428"/>
    </location>
</feature>
<feature type="compositionally biased region" description="Low complexity" evidence="11">
    <location>
        <begin position="114"/>
        <end position="131"/>
    </location>
</feature>
<accession>A0AAE8SS18</accession>
<protein>
    <recommendedName>
        <fullName evidence="2">mitogen-activated protein kinase</fullName>
        <ecNumber evidence="2">2.7.11.24</ecNumber>
    </recommendedName>
</protein>
<dbReference type="InterPro" id="IPR017441">
    <property type="entry name" value="Protein_kinase_ATP_BS"/>
</dbReference>
<dbReference type="InterPro" id="IPR008271">
    <property type="entry name" value="Ser/Thr_kinase_AS"/>
</dbReference>
<reference evidence="13" key="1">
    <citation type="submission" date="2018-03" db="EMBL/GenBank/DDBJ databases">
        <authorList>
            <person name="Guldener U."/>
        </authorList>
    </citation>
    <scope>NUCLEOTIDE SEQUENCE</scope>
</reference>
<evidence type="ECO:0000256" key="9">
    <source>
        <dbReference type="ARBA" id="ARBA00048130"/>
    </source>
</evidence>
<dbReference type="PANTHER" id="PTHR48016">
    <property type="entry name" value="MAP KINASE KINASE KINASE SSK2-RELATED-RELATED"/>
    <property type="match status" value="1"/>
</dbReference>
<dbReference type="GO" id="GO:0005524">
    <property type="term" value="F:ATP binding"/>
    <property type="evidence" value="ECO:0007669"/>
    <property type="project" value="UniProtKB-UniRule"/>
</dbReference>
<dbReference type="PROSITE" id="PS50011">
    <property type="entry name" value="PROTEIN_KINASE_DOM"/>
    <property type="match status" value="1"/>
</dbReference>
<dbReference type="SMART" id="SM00220">
    <property type="entry name" value="S_TKc"/>
    <property type="match status" value="1"/>
</dbReference>
<dbReference type="GO" id="GO:0004707">
    <property type="term" value="F:MAP kinase activity"/>
    <property type="evidence" value="ECO:0007669"/>
    <property type="project" value="UniProtKB-EC"/>
</dbReference>
<evidence type="ECO:0000256" key="6">
    <source>
        <dbReference type="ARBA" id="ARBA00022777"/>
    </source>
</evidence>
<comment type="catalytic activity">
    <reaction evidence="9">
        <text>L-seryl-[protein] + ATP = O-phospho-L-seryl-[protein] + ADP + H(+)</text>
        <dbReference type="Rhea" id="RHEA:17989"/>
        <dbReference type="Rhea" id="RHEA-COMP:9863"/>
        <dbReference type="Rhea" id="RHEA-COMP:11604"/>
        <dbReference type="ChEBI" id="CHEBI:15378"/>
        <dbReference type="ChEBI" id="CHEBI:29999"/>
        <dbReference type="ChEBI" id="CHEBI:30616"/>
        <dbReference type="ChEBI" id="CHEBI:83421"/>
        <dbReference type="ChEBI" id="CHEBI:456216"/>
        <dbReference type="EC" id="2.7.11.24"/>
    </reaction>
    <physiologicalReaction direction="left-to-right" evidence="9">
        <dbReference type="Rhea" id="RHEA:17990"/>
    </physiologicalReaction>
</comment>
<evidence type="ECO:0000313" key="14">
    <source>
        <dbReference type="Proteomes" id="UP001187682"/>
    </source>
</evidence>
<evidence type="ECO:0000256" key="5">
    <source>
        <dbReference type="ARBA" id="ARBA00022741"/>
    </source>
</evidence>
<evidence type="ECO:0000256" key="3">
    <source>
        <dbReference type="ARBA" id="ARBA00022527"/>
    </source>
</evidence>
<sequence>MSSETSPRAVRFSGGEEDLRSEKQGSRPSSVILDRPVDHAPEYDDYADPHLMPSRPKVTRTGGSHEDLGSLARYPDPSNPPGAKLSLVPPPVNGGSRPSRGGPADIDGSLYMNGSSPRPSRPTGPARTPSSAYAPVRRPIPTNPSFNDHARSSSKTRRGPDQFRDRAYLQRLQQPSVNDYFNEYSNPSGTTYGDSDSDGETPSSESPFDARNEEVIMFYGNDDIQPTEEDLNDPASRERLDWHGMLEAVLTGDVVKQEKKRITNSTEQQSGKQLHRSEELWLGIRSKVCGRHIPVQRKLIEDGRATLDRRLEQVVDFEIKGESEAGKPPNEQVRDIVELTDMCDSFYPSWAALADKHKVANSPEFTEAYEAIMAWHNTNKLINTELSVLKKWVGNDDLDFTKVKERSPGSPSLNDEPSFLDRLMKEDGLKTLYSEADESDRRDGDDYRRGAEWESRLGGNYDGRRPNGIYDHSRLSSDRREGEHKGMFVRISAVIRKSKETLIHNYPAFRKRHLPPYIEELLILMSFPSRLVEEIIKVRLTYARKAKESAQQNPLMLDQMISQFQLILKLAIRMKQEYVAIGQAQAGWDLPPCIDESFDQVVLDGLKYYFKMLNWKLSGNKNTFKEAELLFQEWDFGNHIGSHLQNGDVEAAEQFSSLTYKAFNRLSQTFEKELQAKPKESAADLSKRYKACLDSVRVRQRMLQRFSRMLGENYETASDLSISFLPEKMQEFYDRLIETGHFRVEVPHFEKLGIVTIASPTLRDRHYDIPSLLAVTSKDQFPEDNGDPYVLLIRPESPPHWFGDSIQLSIREQNIDLKRGHIRLCASGSLERLERTRTLFLNSLNIHLDLVVEQRSNIHKVNVRLAETRKVAYKLSTTFMDSVETIRRQTQGKDCQELVQTCFVFATEFGKRSLMYLDSNRKQMNMLKLTKLALDWVSFITDDCIASDRRTFRWAVLALEFAMGMTRGRHMLALGEDEYVQLRTKVSGCMALLISHFDIMGARSMLAAKAEKERSMENLMGQLKKKLDQNRITSDKEAARYTSEHKVQELEKVDELRRQIETSRSAMGRVLETNNEVDRSLAYLSSSATNVTMRWQQGSFIGGGTFGTVYAAVNLDSGQLMAVKEIRLPDPKLIPRIAGQIRDEMGVLEVLDHPNVVSYYGIEVHRDRVYIFMEYCQNGSLANLLEHGRIEDEQVIMVYALQLLEGLTYLHASGIVHRDIKPENILLDHNGIIKYVDFGAAKVFAKQVRSIAIDLHTVKPSKSVAGGGTPMYMSPEVVRGEDVGGQGGAGDIWSIGCVVLEMATGRRPWGNLDNEFAIMYSIAQGIPPPLPTEDQLSPEGIDFLKRCFTRDPLKRATAIELLGHDWMMAIRQRVMEPGTPSDSGSKWDPGPEQELGQWARRRRRFSLGCVEEGVEEEEAVPPEDEDGKEPEPGERGEVARRTV</sequence>
<dbReference type="PROSITE" id="PS00107">
    <property type="entry name" value="PROTEIN_KINASE_ATP"/>
    <property type="match status" value="1"/>
</dbReference>
<comment type="similarity">
    <text evidence="1">Belongs to the protein kinase superfamily. STE Ser/Thr protein kinase family. MAP kinase kinase kinase subfamily.</text>
</comment>
<evidence type="ECO:0000259" key="12">
    <source>
        <dbReference type="PROSITE" id="PS50011"/>
    </source>
</evidence>
<evidence type="ECO:0000256" key="8">
    <source>
        <dbReference type="ARBA" id="ARBA00047919"/>
    </source>
</evidence>
<dbReference type="InterPro" id="IPR011009">
    <property type="entry name" value="Kinase-like_dom_sf"/>
</dbReference>
<evidence type="ECO:0000256" key="1">
    <source>
        <dbReference type="ARBA" id="ARBA00006529"/>
    </source>
</evidence>
<dbReference type="PANTHER" id="PTHR48016:SF32">
    <property type="entry name" value="MITOGEN-ACTIVATED PROTEIN KINASE KINASE KINASE 4"/>
    <property type="match status" value="1"/>
</dbReference>
<gene>
    <name evidence="13" type="ORF">DNG_01297</name>
</gene>
<feature type="compositionally biased region" description="Polar residues" evidence="11">
    <location>
        <begin position="171"/>
        <end position="206"/>
    </location>
</feature>
<dbReference type="Pfam" id="PF00069">
    <property type="entry name" value="Pkinase"/>
    <property type="match status" value="1"/>
</dbReference>
<evidence type="ECO:0000256" key="10">
    <source>
        <dbReference type="PROSITE-ProRule" id="PRU10141"/>
    </source>
</evidence>
<proteinExistence type="inferred from homology"/>
<feature type="compositionally biased region" description="Basic and acidic residues" evidence="11">
    <location>
        <begin position="1429"/>
        <end position="1443"/>
    </location>
</feature>
<comment type="caution">
    <text evidence="13">The sequence shown here is derived from an EMBL/GenBank/DDBJ whole genome shotgun (WGS) entry which is preliminary data.</text>
</comment>
<dbReference type="InterPro" id="IPR000719">
    <property type="entry name" value="Prot_kinase_dom"/>
</dbReference>
<feature type="domain" description="Protein kinase" evidence="12">
    <location>
        <begin position="1095"/>
        <end position="1367"/>
    </location>
</feature>
<dbReference type="Gene3D" id="1.10.510.10">
    <property type="entry name" value="Transferase(Phosphotransferase) domain 1"/>
    <property type="match status" value="1"/>
</dbReference>
<keyword evidence="4" id="KW-0808">Transferase</keyword>